<evidence type="ECO:0000313" key="1">
    <source>
        <dbReference type="EMBL" id="QDS88770.1"/>
    </source>
</evidence>
<dbReference type="KEGG" id="ruv:EC9_29640"/>
<proteinExistence type="predicted"/>
<protein>
    <submittedName>
        <fullName evidence="1">Uncharacterized protein</fullName>
    </submittedName>
</protein>
<sequence>MTVRSPLRFDEIFFTYRLLFETLNFSESIEKTAEPRFWRLGLSNGAIENFIRVMQVCQCTMLPKIQLGHVPPTVSYCPWQNQNAFLDRVCELQNWLEKYGSEPCDVEPFIHGWARSKRR</sequence>
<organism evidence="1 2">
    <name type="scientific">Rosistilla ulvae</name>
    <dbReference type="NCBI Taxonomy" id="1930277"/>
    <lineage>
        <taxon>Bacteria</taxon>
        <taxon>Pseudomonadati</taxon>
        <taxon>Planctomycetota</taxon>
        <taxon>Planctomycetia</taxon>
        <taxon>Pirellulales</taxon>
        <taxon>Pirellulaceae</taxon>
        <taxon>Rosistilla</taxon>
    </lineage>
</organism>
<dbReference type="AlphaFoldDB" id="A0A517M1L6"/>
<dbReference type="EMBL" id="CP036261">
    <property type="protein sequence ID" value="QDS88770.1"/>
    <property type="molecule type" value="Genomic_DNA"/>
</dbReference>
<dbReference type="RefSeq" id="WP_145346201.1">
    <property type="nucleotide sequence ID" value="NZ_CP036261.1"/>
</dbReference>
<accession>A0A517M1L6</accession>
<keyword evidence="2" id="KW-1185">Reference proteome</keyword>
<name>A0A517M1L6_9BACT</name>
<reference evidence="1 2" key="1">
    <citation type="submission" date="2019-02" db="EMBL/GenBank/DDBJ databases">
        <title>Deep-cultivation of Planctomycetes and their phenomic and genomic characterization uncovers novel biology.</title>
        <authorList>
            <person name="Wiegand S."/>
            <person name="Jogler M."/>
            <person name="Boedeker C."/>
            <person name="Pinto D."/>
            <person name="Vollmers J."/>
            <person name="Rivas-Marin E."/>
            <person name="Kohn T."/>
            <person name="Peeters S.H."/>
            <person name="Heuer A."/>
            <person name="Rast P."/>
            <person name="Oberbeckmann S."/>
            <person name="Bunk B."/>
            <person name="Jeske O."/>
            <person name="Meyerdierks A."/>
            <person name="Storesund J.E."/>
            <person name="Kallscheuer N."/>
            <person name="Luecker S."/>
            <person name="Lage O.M."/>
            <person name="Pohl T."/>
            <person name="Merkel B.J."/>
            <person name="Hornburger P."/>
            <person name="Mueller R.-W."/>
            <person name="Bruemmer F."/>
            <person name="Labrenz M."/>
            <person name="Spormann A.M."/>
            <person name="Op den Camp H."/>
            <person name="Overmann J."/>
            <person name="Amann R."/>
            <person name="Jetten M.S.M."/>
            <person name="Mascher T."/>
            <person name="Medema M.H."/>
            <person name="Devos D.P."/>
            <person name="Kaster A.-K."/>
            <person name="Ovreas L."/>
            <person name="Rohde M."/>
            <person name="Galperin M.Y."/>
            <person name="Jogler C."/>
        </authorList>
    </citation>
    <scope>NUCLEOTIDE SEQUENCE [LARGE SCALE GENOMIC DNA]</scope>
    <source>
        <strain evidence="1 2">EC9</strain>
    </source>
</reference>
<dbReference type="Proteomes" id="UP000319557">
    <property type="component" value="Chromosome"/>
</dbReference>
<dbReference type="OrthoDB" id="9937406at2"/>
<gene>
    <name evidence="1" type="ORF">EC9_29640</name>
</gene>
<evidence type="ECO:0000313" key="2">
    <source>
        <dbReference type="Proteomes" id="UP000319557"/>
    </source>
</evidence>